<gene>
    <name evidence="2" type="ORF">SNAT2548_LOCUS17532</name>
</gene>
<dbReference type="AlphaFoldDB" id="A0A812P0S4"/>
<dbReference type="EMBL" id="CAJNDS010002114">
    <property type="protein sequence ID" value="CAE7335264.1"/>
    <property type="molecule type" value="Genomic_DNA"/>
</dbReference>
<sequence length="889" mass="94734">MAGMGPVPASPCGSPVYPDKERIGHALHLLCTAALVFEADSLVALNCRRALIIVHNPFTQEVEKRAAKPFPASRMSQIRLTGNKLIVSQEHIDLDALGAQLESSFSLFTGKESGAERSALWWPCTELRVLQQQTSQHLAALADIRTDNASLICRHFRAPAWDDGANDSEGAEPVHSRVPRCPRCGWAVARDQDVQSALRFLHRDLQISTEDQAVGHGDAHFIETSAACAGQIDHRAAEFFELWADGGLAATLGRLDALDCSPCELQALDRFAAQVHAEFLAALAALRCADASGEAPSALEPKLLKAVDVLEEALWKGLGFPSLHEAAATAVFALRRGRSAGLARRCPGSSPLPTYAAALDSTQQELTPAFHHEREALRRFANGEPFEPLSLALAYAELAETDVAAQALALCALWLREAAVHGSREAQVALPLVVQSAHRLAVSSLPPASQLIVLRSCSQALASGTERAFAAPARAVAERLEALERQLPFTSPPVPLLVAFGRLESIAERLHLAYARLLQTVGQEELPMDPQAVDTAQLGLFEASAANGRREEAAALHPFAASAAAQELGQGAVRSLRPDGVPLSRSPYSRQESVAEFLGVRFHKRSGLKEVLLRRPTVEESGGRAFAFQGSAITESALPPSLAAVLLHAAAPVGASLEPLGATSPLRRLAVSGAMPGSEASDLLRDALLELQRITADSALSDGTLQLRCATVEFQARFSDHGHTLEALLSEPHLEIHSVPAGLVQNLSALLAAEDAVVQGLVPLRAICGLRAAARLLAAPYSSLSAGEVSPPPTAAAREAAVQWRSWKVTWRVRRGRYGFNGSPPSTRHCCGRLDSKASIQEAAGMRRCSPLPPAAVSARTRRTAGMAATPKKGAVSPSPHLNFRALRP</sequence>
<proteinExistence type="predicted"/>
<comment type="caution">
    <text evidence="2">The sequence shown here is derived from an EMBL/GenBank/DDBJ whole genome shotgun (WGS) entry which is preliminary data.</text>
</comment>
<dbReference type="Proteomes" id="UP000604046">
    <property type="component" value="Unassembled WGS sequence"/>
</dbReference>
<feature type="region of interest" description="Disordered" evidence="1">
    <location>
        <begin position="851"/>
        <end position="889"/>
    </location>
</feature>
<evidence type="ECO:0000313" key="3">
    <source>
        <dbReference type="Proteomes" id="UP000604046"/>
    </source>
</evidence>
<accession>A0A812P0S4</accession>
<reference evidence="2" key="1">
    <citation type="submission" date="2021-02" db="EMBL/GenBank/DDBJ databases">
        <authorList>
            <person name="Dougan E. K."/>
            <person name="Rhodes N."/>
            <person name="Thang M."/>
            <person name="Chan C."/>
        </authorList>
    </citation>
    <scope>NUCLEOTIDE SEQUENCE</scope>
</reference>
<protein>
    <submittedName>
        <fullName evidence="2">Uncharacterized protein</fullName>
    </submittedName>
</protein>
<evidence type="ECO:0000256" key="1">
    <source>
        <dbReference type="SAM" id="MobiDB-lite"/>
    </source>
</evidence>
<organism evidence="2 3">
    <name type="scientific">Symbiodinium natans</name>
    <dbReference type="NCBI Taxonomy" id="878477"/>
    <lineage>
        <taxon>Eukaryota</taxon>
        <taxon>Sar</taxon>
        <taxon>Alveolata</taxon>
        <taxon>Dinophyceae</taxon>
        <taxon>Suessiales</taxon>
        <taxon>Symbiodiniaceae</taxon>
        <taxon>Symbiodinium</taxon>
    </lineage>
</organism>
<name>A0A812P0S4_9DINO</name>
<keyword evidence="3" id="KW-1185">Reference proteome</keyword>
<evidence type="ECO:0000313" key="2">
    <source>
        <dbReference type="EMBL" id="CAE7335264.1"/>
    </source>
</evidence>